<sequence>MSKATNLSDDKSPPASPHPPPNSPIHGAGESQALTGLKNEYTGFVPGVNHVDIMSPLLRNELRKVDPKLDKSRSPASTLTLAQLEWHTLSNNLAKLEAHTRNKGTLMAEGQAELDNLIKYLSEFKPVSMDDYMPDEPWDI</sequence>
<evidence type="ECO:0000256" key="1">
    <source>
        <dbReference type="SAM" id="MobiDB-lite"/>
    </source>
</evidence>
<proteinExistence type="predicted"/>
<feature type="region of interest" description="Disordered" evidence="1">
    <location>
        <begin position="1"/>
        <end position="33"/>
    </location>
</feature>
<evidence type="ECO:0000313" key="2">
    <source>
        <dbReference type="EMBL" id="OJD28525.1"/>
    </source>
</evidence>
<dbReference type="AlphaFoldDB" id="A0A1J9RLQ2"/>
<comment type="caution">
    <text evidence="2">The sequence shown here is derived from an EMBL/GenBank/DDBJ whole genome shotgun (WGS) entry which is preliminary data.</text>
</comment>
<feature type="compositionally biased region" description="Pro residues" evidence="1">
    <location>
        <begin position="14"/>
        <end position="23"/>
    </location>
</feature>
<name>A0A1J9RLQ2_9EURO</name>
<organism evidence="2 3">
    <name type="scientific">Blastomyces percursus</name>
    <dbReference type="NCBI Taxonomy" id="1658174"/>
    <lineage>
        <taxon>Eukaryota</taxon>
        <taxon>Fungi</taxon>
        <taxon>Dikarya</taxon>
        <taxon>Ascomycota</taxon>
        <taxon>Pezizomycotina</taxon>
        <taxon>Eurotiomycetes</taxon>
        <taxon>Eurotiomycetidae</taxon>
        <taxon>Onygenales</taxon>
        <taxon>Ajellomycetaceae</taxon>
        <taxon>Blastomyces</taxon>
    </lineage>
</organism>
<dbReference type="VEuPathDB" id="FungiDB:ACJ73_00052"/>
<dbReference type="EMBL" id="LGTZ01000003">
    <property type="protein sequence ID" value="OJD28525.1"/>
    <property type="molecule type" value="Genomic_DNA"/>
</dbReference>
<reference evidence="2 3" key="1">
    <citation type="submission" date="2015-08" db="EMBL/GenBank/DDBJ databases">
        <title>Emmonsia species relationships and genome sequence.</title>
        <authorList>
            <person name="Cuomo C.A."/>
            <person name="Schwartz I.S."/>
            <person name="Kenyon C."/>
            <person name="De Hoog G.S."/>
            <person name="Govender N.P."/>
            <person name="Botha A."/>
            <person name="Moreno L."/>
            <person name="De Vries M."/>
            <person name="Munoz J.F."/>
            <person name="Stielow J.B."/>
        </authorList>
    </citation>
    <scope>NUCLEOTIDE SEQUENCE [LARGE SCALE GENOMIC DNA]</scope>
    <source>
        <strain evidence="2 3">EI222</strain>
    </source>
</reference>
<dbReference type="OrthoDB" id="10499456at2759"/>
<evidence type="ECO:0000313" key="3">
    <source>
        <dbReference type="Proteomes" id="UP000242791"/>
    </source>
</evidence>
<dbReference type="Proteomes" id="UP000242791">
    <property type="component" value="Unassembled WGS sequence"/>
</dbReference>
<gene>
    <name evidence="2" type="ORF">ACJ73_00052</name>
</gene>
<protein>
    <submittedName>
        <fullName evidence="2">Uncharacterized protein</fullName>
    </submittedName>
</protein>
<keyword evidence="3" id="KW-1185">Reference proteome</keyword>
<accession>A0A1J9RLQ2</accession>